<dbReference type="GO" id="GO:0044550">
    <property type="term" value="P:secondary metabolite biosynthetic process"/>
    <property type="evidence" value="ECO:0007669"/>
    <property type="project" value="TreeGrafter"/>
</dbReference>
<name>A0A174ZBV3_9FIRM</name>
<comment type="domain">
    <text evidence="9">The last Arg residue of the ACP-binding site is essential for the weak association between ACP/AcpP and FabH.</text>
</comment>
<reference evidence="12 13" key="1">
    <citation type="submission" date="2015-09" db="EMBL/GenBank/DDBJ databases">
        <authorList>
            <consortium name="Pathogen Informatics"/>
        </authorList>
    </citation>
    <scope>NUCLEOTIDE SEQUENCE [LARGE SCALE GENOMIC DNA]</scope>
    <source>
        <strain evidence="12 13">2789STDY5834928</strain>
    </source>
</reference>
<evidence type="ECO:0000256" key="8">
    <source>
        <dbReference type="ARBA" id="ARBA00023315"/>
    </source>
</evidence>
<dbReference type="Proteomes" id="UP000095662">
    <property type="component" value="Unassembled WGS sequence"/>
</dbReference>
<dbReference type="SUPFAM" id="SSF53901">
    <property type="entry name" value="Thiolase-like"/>
    <property type="match status" value="1"/>
</dbReference>
<evidence type="ECO:0000256" key="1">
    <source>
        <dbReference type="ARBA" id="ARBA00008642"/>
    </source>
</evidence>
<comment type="subcellular location">
    <subcellularLocation>
        <location evidence="9">Cytoplasm</location>
    </subcellularLocation>
</comment>
<evidence type="ECO:0000256" key="4">
    <source>
        <dbReference type="ARBA" id="ARBA00022679"/>
    </source>
</evidence>
<accession>A0A174ZBV3</accession>
<evidence type="ECO:0000259" key="11">
    <source>
        <dbReference type="Pfam" id="PF08545"/>
    </source>
</evidence>
<dbReference type="AlphaFoldDB" id="A0A174ZBV3"/>
<comment type="catalytic activity">
    <reaction evidence="9">
        <text>malonyl-[ACP] + acetyl-CoA + H(+) = 3-oxobutanoyl-[ACP] + CO2 + CoA</text>
        <dbReference type="Rhea" id="RHEA:12080"/>
        <dbReference type="Rhea" id="RHEA-COMP:9623"/>
        <dbReference type="Rhea" id="RHEA-COMP:9625"/>
        <dbReference type="ChEBI" id="CHEBI:15378"/>
        <dbReference type="ChEBI" id="CHEBI:16526"/>
        <dbReference type="ChEBI" id="CHEBI:57287"/>
        <dbReference type="ChEBI" id="CHEBI:57288"/>
        <dbReference type="ChEBI" id="CHEBI:78449"/>
        <dbReference type="ChEBI" id="CHEBI:78450"/>
        <dbReference type="EC" id="2.3.1.180"/>
    </reaction>
</comment>
<keyword evidence="4 9" id="KW-0808">Transferase</keyword>
<dbReference type="PANTHER" id="PTHR34069:SF2">
    <property type="entry name" value="BETA-KETOACYL-[ACYL-CARRIER-PROTEIN] SYNTHASE III"/>
    <property type="match status" value="1"/>
</dbReference>
<keyword evidence="8 9" id="KW-0012">Acyltransferase</keyword>
<dbReference type="GO" id="GO:0006633">
    <property type="term" value="P:fatty acid biosynthetic process"/>
    <property type="evidence" value="ECO:0007669"/>
    <property type="project" value="UniProtKB-UniRule"/>
</dbReference>
<dbReference type="NCBIfam" id="NF006829">
    <property type="entry name" value="PRK09352.1"/>
    <property type="match status" value="1"/>
</dbReference>
<evidence type="ECO:0000256" key="2">
    <source>
        <dbReference type="ARBA" id="ARBA00022490"/>
    </source>
</evidence>
<dbReference type="GO" id="GO:0005737">
    <property type="term" value="C:cytoplasm"/>
    <property type="evidence" value="ECO:0007669"/>
    <property type="project" value="UniProtKB-SubCell"/>
</dbReference>
<feature type="active site" evidence="9">
    <location>
        <position position="259"/>
    </location>
</feature>
<keyword evidence="9" id="KW-0511">Multifunctional enzyme</keyword>
<dbReference type="CDD" id="cd00830">
    <property type="entry name" value="KAS_III"/>
    <property type="match status" value="1"/>
</dbReference>
<evidence type="ECO:0000256" key="9">
    <source>
        <dbReference type="HAMAP-Rule" id="MF_01815"/>
    </source>
</evidence>
<organism evidence="12 13">
    <name type="scientific">[Eubacterium] siraeum</name>
    <dbReference type="NCBI Taxonomy" id="39492"/>
    <lineage>
        <taxon>Bacteria</taxon>
        <taxon>Bacillati</taxon>
        <taxon>Bacillota</taxon>
        <taxon>Clostridia</taxon>
        <taxon>Eubacteriales</taxon>
        <taxon>Oscillospiraceae</taxon>
        <taxon>Oscillospiraceae incertae sedis</taxon>
    </lineage>
</organism>
<gene>
    <name evidence="9 12" type="primary">fabH</name>
    <name evidence="12" type="ORF">ERS852540_00336</name>
</gene>
<evidence type="ECO:0000313" key="13">
    <source>
        <dbReference type="Proteomes" id="UP000095662"/>
    </source>
</evidence>
<dbReference type="OrthoDB" id="9815506at2"/>
<keyword evidence="2 9" id="KW-0963">Cytoplasm</keyword>
<dbReference type="PANTHER" id="PTHR34069">
    <property type="entry name" value="3-OXOACYL-[ACYL-CARRIER-PROTEIN] SYNTHASE 3"/>
    <property type="match status" value="1"/>
</dbReference>
<dbReference type="Pfam" id="PF08545">
    <property type="entry name" value="ACP_syn_III"/>
    <property type="match status" value="1"/>
</dbReference>
<dbReference type="EMBL" id="CZBY01000002">
    <property type="protein sequence ID" value="CUQ81748.1"/>
    <property type="molecule type" value="Genomic_DNA"/>
</dbReference>
<feature type="active site" evidence="9">
    <location>
        <position position="112"/>
    </location>
</feature>
<feature type="domain" description="Beta-ketoacyl-[acyl-carrier-protein] synthase III C-terminal" evidence="10">
    <location>
        <begin position="243"/>
        <end position="332"/>
    </location>
</feature>
<keyword evidence="3 9" id="KW-0444">Lipid biosynthesis</keyword>
<feature type="region of interest" description="ACP-binding" evidence="9">
    <location>
        <begin position="260"/>
        <end position="264"/>
    </location>
</feature>
<evidence type="ECO:0000256" key="5">
    <source>
        <dbReference type="ARBA" id="ARBA00022832"/>
    </source>
</evidence>
<comment type="similarity">
    <text evidence="1 9">Belongs to the thiolase-like superfamily. FabH family.</text>
</comment>
<dbReference type="Gene3D" id="3.40.47.10">
    <property type="match status" value="1"/>
</dbReference>
<dbReference type="InterPro" id="IPR004655">
    <property type="entry name" value="FabH"/>
</dbReference>
<dbReference type="NCBIfam" id="TIGR00747">
    <property type="entry name" value="fabH"/>
    <property type="match status" value="1"/>
</dbReference>
<dbReference type="InterPro" id="IPR016039">
    <property type="entry name" value="Thiolase-like"/>
</dbReference>
<dbReference type="HAMAP" id="MF_01815">
    <property type="entry name" value="FabH"/>
    <property type="match status" value="1"/>
</dbReference>
<dbReference type="GO" id="GO:0033818">
    <property type="term" value="F:beta-ketoacyl-acyl-carrier-protein synthase III activity"/>
    <property type="evidence" value="ECO:0007669"/>
    <property type="project" value="UniProtKB-UniRule"/>
</dbReference>
<proteinExistence type="inferred from homology"/>
<keyword evidence="7 9" id="KW-0275">Fatty acid biosynthesis</keyword>
<comment type="subunit">
    <text evidence="9">Homodimer.</text>
</comment>
<dbReference type="STRING" id="39492.ERS852540_00336"/>
<evidence type="ECO:0000256" key="3">
    <source>
        <dbReference type="ARBA" id="ARBA00022516"/>
    </source>
</evidence>
<dbReference type="InterPro" id="IPR013747">
    <property type="entry name" value="ACP_syn_III_C"/>
</dbReference>
<feature type="active site" evidence="9">
    <location>
        <position position="289"/>
    </location>
</feature>
<comment type="function">
    <text evidence="9">Catalyzes the condensation reaction of fatty acid synthesis by the addition to an acyl acceptor of two carbons from malonyl-ACP. Catalyzes the first condensation reaction which initiates fatty acid synthesis and may therefore play a role in governing the total rate of fatty acid production. Possesses both acetoacetyl-ACP synthase and acetyl transacylase activities. Its substrate specificity determines the biosynthesis of branched-chain and/or straight-chain of fatty acids.</text>
</comment>
<evidence type="ECO:0000256" key="6">
    <source>
        <dbReference type="ARBA" id="ARBA00023098"/>
    </source>
</evidence>
<dbReference type="InterPro" id="IPR013751">
    <property type="entry name" value="ACP_syn_III_N"/>
</dbReference>
<evidence type="ECO:0000313" key="12">
    <source>
        <dbReference type="EMBL" id="CUQ81748.1"/>
    </source>
</evidence>
<sequence>MNGITILGTGEYTPETVVTNEMFTKFIDTTDEWITTRTGIRERRMSPDKPNFMMAAEAAKAALASAGKTAKDIDCIIVSTCSPDFYYPNTACLVQNLIGAQPCACMDVNTACTGFITAVDIARNFLANDTYKTVLIVASERLTSQIDYTDRASCILFGDGAGAVVVEKGEGKEYYSHSGAEGDMLQSLYCKNFYDRNNPYFKGDDCLKDIIDTPNKERYLQMDGKAVYKFAVDAMANAVEYVCEHSGISLDDIDLVIPHQANIRIIQSALKKMNVDLDKVFTNLETHGNTSSSCIPMCLAELDRQGRLKRGMKICLVGFGAGLTYGATIFEY</sequence>
<dbReference type="EC" id="2.3.1.180" evidence="9"/>
<feature type="domain" description="Beta-ketoacyl-[acyl-carrier-protein] synthase III N-terminal" evidence="11">
    <location>
        <begin position="106"/>
        <end position="173"/>
    </location>
</feature>
<keyword evidence="6 9" id="KW-0443">Lipid metabolism</keyword>
<comment type="pathway">
    <text evidence="9">Lipid metabolism; fatty acid biosynthesis.</text>
</comment>
<evidence type="ECO:0000256" key="7">
    <source>
        <dbReference type="ARBA" id="ARBA00023160"/>
    </source>
</evidence>
<dbReference type="GO" id="GO:0004315">
    <property type="term" value="F:3-oxoacyl-[acyl-carrier-protein] synthase activity"/>
    <property type="evidence" value="ECO:0007669"/>
    <property type="project" value="InterPro"/>
</dbReference>
<evidence type="ECO:0000259" key="10">
    <source>
        <dbReference type="Pfam" id="PF08541"/>
    </source>
</evidence>
<protein>
    <recommendedName>
        <fullName evidence="9">Beta-ketoacyl-[acyl-carrier-protein] synthase III</fullName>
        <shortName evidence="9">Beta-ketoacyl-ACP synthase III</shortName>
        <shortName evidence="9">KAS III</shortName>
        <ecNumber evidence="9">2.3.1.180</ecNumber>
    </recommendedName>
    <alternativeName>
        <fullName evidence="9">3-oxoacyl-[acyl-carrier-protein] synthase 3</fullName>
    </alternativeName>
    <alternativeName>
        <fullName evidence="9">3-oxoacyl-[acyl-carrier-protein] synthase III</fullName>
    </alternativeName>
</protein>
<dbReference type="Pfam" id="PF08541">
    <property type="entry name" value="ACP_syn_III_C"/>
    <property type="match status" value="1"/>
</dbReference>
<dbReference type="UniPathway" id="UPA00094"/>
<keyword evidence="5 9" id="KW-0276">Fatty acid metabolism</keyword>